<keyword evidence="1" id="KW-0812">Transmembrane</keyword>
<dbReference type="AlphaFoldDB" id="A0A9W6W9D3"/>
<feature type="transmembrane region" description="Helical" evidence="1">
    <location>
        <begin position="165"/>
        <end position="188"/>
    </location>
</feature>
<feature type="transmembrane region" description="Helical" evidence="1">
    <location>
        <begin position="16"/>
        <end position="38"/>
    </location>
</feature>
<gene>
    <name evidence="2" type="ORF">Afil01_22130</name>
</gene>
<keyword evidence="1" id="KW-1133">Transmembrane helix</keyword>
<keyword evidence="1" id="KW-0472">Membrane</keyword>
<keyword evidence="3" id="KW-1185">Reference proteome</keyword>
<proteinExistence type="predicted"/>
<evidence type="ECO:0000313" key="2">
    <source>
        <dbReference type="EMBL" id="GLZ77406.1"/>
    </source>
</evidence>
<feature type="transmembrane region" description="Helical" evidence="1">
    <location>
        <begin position="200"/>
        <end position="217"/>
    </location>
</feature>
<evidence type="ECO:0008006" key="4">
    <source>
        <dbReference type="Google" id="ProtNLM"/>
    </source>
</evidence>
<organism evidence="2 3">
    <name type="scientific">Actinorhabdospora filicis</name>
    <dbReference type="NCBI Taxonomy" id="1785913"/>
    <lineage>
        <taxon>Bacteria</taxon>
        <taxon>Bacillati</taxon>
        <taxon>Actinomycetota</taxon>
        <taxon>Actinomycetes</taxon>
        <taxon>Micromonosporales</taxon>
        <taxon>Micromonosporaceae</taxon>
        <taxon>Actinorhabdospora</taxon>
    </lineage>
</organism>
<feature type="transmembrane region" description="Helical" evidence="1">
    <location>
        <begin position="58"/>
        <end position="81"/>
    </location>
</feature>
<reference evidence="2" key="1">
    <citation type="submission" date="2023-03" db="EMBL/GenBank/DDBJ databases">
        <title>Actinorhabdospora filicis NBRC 111898.</title>
        <authorList>
            <person name="Ichikawa N."/>
            <person name="Sato H."/>
            <person name="Tonouchi N."/>
        </authorList>
    </citation>
    <scope>NUCLEOTIDE SEQUENCE</scope>
    <source>
        <strain evidence="2">NBRC 111898</strain>
    </source>
</reference>
<name>A0A9W6W9D3_9ACTN</name>
<dbReference type="InterPro" id="IPR009339">
    <property type="entry name" value="DUF998"/>
</dbReference>
<feature type="transmembrane region" description="Helical" evidence="1">
    <location>
        <begin position="123"/>
        <end position="144"/>
    </location>
</feature>
<dbReference type="Proteomes" id="UP001165079">
    <property type="component" value="Unassembled WGS sequence"/>
</dbReference>
<protein>
    <recommendedName>
        <fullName evidence="4">DUF998 domain-containing protein</fullName>
    </recommendedName>
</protein>
<feature type="transmembrane region" description="Helical" evidence="1">
    <location>
        <begin position="93"/>
        <end position="111"/>
    </location>
</feature>
<comment type="caution">
    <text evidence="2">The sequence shown here is derived from an EMBL/GenBank/DDBJ whole genome shotgun (WGS) entry which is preliminary data.</text>
</comment>
<dbReference type="RefSeq" id="WP_285662515.1">
    <property type="nucleotide sequence ID" value="NZ_BSTX01000001.1"/>
</dbReference>
<evidence type="ECO:0000313" key="3">
    <source>
        <dbReference type="Proteomes" id="UP001165079"/>
    </source>
</evidence>
<dbReference type="Pfam" id="PF06197">
    <property type="entry name" value="DUF998"/>
    <property type="match status" value="1"/>
</dbReference>
<sequence length="228" mass="24438">MTELAAAPTAPVRRTALAGLLASLAAIVMIGAMDVWTLGADPAPWNRTISQYALWPKMQVVFLFGVALLAAGSLAVARAVVHRGLARWRSAPVIALILWSAGLFMVVVFEKHDWAVGPSWHGYLHNLGSLMAFIALPIAAIRLGRAWRGDAEWGAWASRTRAVGWLSYALFALVPVAIGIAAATGANWWEVLPLGLVERLFTLAEVVAVVMIGLWASSSRSRPAPVRA</sequence>
<evidence type="ECO:0000256" key="1">
    <source>
        <dbReference type="SAM" id="Phobius"/>
    </source>
</evidence>
<accession>A0A9W6W9D3</accession>
<dbReference type="EMBL" id="BSTX01000001">
    <property type="protein sequence ID" value="GLZ77406.1"/>
    <property type="molecule type" value="Genomic_DNA"/>
</dbReference>